<dbReference type="SMART" id="SM00215">
    <property type="entry name" value="VWC_out"/>
    <property type="match status" value="2"/>
</dbReference>
<dbReference type="Pfam" id="PF13330">
    <property type="entry name" value="Mucin2_WxxW"/>
    <property type="match status" value="2"/>
</dbReference>
<sequence>MKLDGVIVELYPNLIKLNNEPITVPHSEDGVSIQREGTYVKIEAELGLKVELKTTFQNQTCGLCGDFNGVRNNEFIVADSGESLSPESYGENWQVDGPKDKCKEINSLEKKECATEGDFCENVLKGLPFQNCTGLVDTESFIGVCKKDQCHNKNHNSSSLCATLSEYSRQCAHAGGRPGNWRRSSQCGAQCPSNMVHKECGSPCKNTCRNPESSKLCSQHCVDGCFCPSGTVWDDITRKGCIPVSSCRCEHKGVVMNWYSDACKVCSCVNGKWKCEEKECPGVCSILGGSHVSTFDDKSYTFHGQCSYILSKDTNGTFTIVGDLYQCGKSDHSTCLSSVSMQLPKHSMTIEDSGQIIFNKQASRLPLILDEVTVFQPSSFHIVVYTKFGVTLEIQIVPVMQIYIKSSTSNKGKLSGLCGNFNDNIGDDFETTNGLPEGIAEIFKYANQWCGLLTDRNNVFSNCHHTINPEDYYHNCIYDTCASENSEKALCAAISSYVYDCTAAGVTLNDWRKDVCQNFTNGCLPTFKYEYRMTSCGRTCRHLSEPDPACWIGFTPIDGCGCSEGKYLSDNGECVLASECPCYDGDKFVHNGQSVARRGKTCHCKNGKIKCHGKRPEHEEKPECPPSMHFFNCKEANASAIGAECQKTCQTLGTCVSKHCVSGCVCPNGLVFDGKENCIEEEDCPCTHGGVSYNCGETIKVDCNHCTCQGRKWECTEKICDGMCTLYGKGNYITFDQKRFFLVDHDYCGNNKNGTFRILIRNHPCEKSESDCLHTIMLEEESVKVPENSEKDIRFKIHVVGIYLVIEAENGLVLMWNRKTTIILKLKHTFQGNVCGLCGNYDGNIKNDWTTRSNEQAVEAFEFGNSWKMLSTCEDVKPSNIPVSYTHTDMHGPKTLQHHTQPCFQGLPFEGKYSSETACVDAQEFYDACEKDTCGCNTGGDCECFCSAVAAYAAACNKAGVCVRWRTPQFAVSLVCCYPHCPEEKMYLDEDGMMCKSEEECGCYDEDGNHYDEGNPMPPIPPFKICKCVSMETKCYLTTTTEMPCTTTVKYTTTIPTTITTTNPTPTEIYSTPTKSITTIQPTTNTEEPTTTISKPTTSTEPNSRVPHPKIFYYNRNTTNNHTNPYHWKDYYTHYNNTYDSHFYNYRTAKYHNPKSSTTTETPTTTITQFTTTGKSTTAKSTTTMTEHTTTTAMPSTTTTGPPTTITTIIPTITTTPSTYTPTTQPCSLLTCYFTEWKNDDYPENDLSDGDRETLPNIPMNSDLERFCSKNLQIQCRDSNTKKHLKRQKHQQPHKSLPWKDHNYYPLYNNNNYTYNSHFYNYSTAKYHNPQIFYYTRNTNNHTNHYPGKITTPTITTPMIPTSTTTEQPSTTSPKSSTTTETLPTTITQYATTGKITTAKSTKTTTEPTATTAMPTTTTTGSPTTITTIIPTITTTPSTYTPTIQPCSHLTCYFTEWKNDDYPENDLSDGDRETLPNITMNSDLERFCSQNLQIQCRDSNTKTTPEEAGQRVTCNIDDGLICKNSDQDIRHCYDYEIRVGCCVVCQLLLNHQLQRHLKFPLLQLQNRRKQPNIFYYTRNTNNHTNHYPGKTTITTPSTITTTTPIIPTSTTTVQPSTTTLKSSTTPETPTTTQITTPGKITTPTLTTPMIPTSTTTEQPSTTSPKSSTTTETPPTTITQYTTTGKITTAKSTKTTTEPTATTAMPTTTTTGPPTTITTIIPTITTTPSTYTPTIQPCSHLTCYFTEWKNDDYPENDLSDVIRIYATVMTMKYETDENNPNIFYYTRNTNNHTNHYPWKDYYTHYNNTYDSHFYNYRTARYHNPQISHYNRNTNNTTNHYHWKDYNYHHIYNNINYTYNSLFYNYSTGKYHNPQIFNYNRNTNNTTNHYHWKDYNYHPIYNNINYTYNSLFYNYSKAKYHNPQIFYYTRNTNNHTNHYPWKDYNYYPLYNNHNYTYNSHFYNYRTARTAGYHNPQIFYYNRNTNNHTNHYHWKDYNYHPIYNNNNYTYNFLFYNYRTARYHNPKIFYYNRNTNNHTNHYPWKDYNYYLLHNNHNYTYNSHFYNYRTAKYHNPQIFHYTRNTNNHTNHNHWEEYTYYPLYNKHNYT</sequence>
<dbReference type="SMART" id="SM00216">
    <property type="entry name" value="VWD"/>
    <property type="match status" value="2"/>
</dbReference>
<evidence type="ECO:0000256" key="6">
    <source>
        <dbReference type="ARBA" id="ARBA00023157"/>
    </source>
</evidence>
<keyword evidence="5" id="KW-0186">Copper</keyword>
<evidence type="ECO:0000256" key="5">
    <source>
        <dbReference type="ARBA" id="ARBA00023008"/>
    </source>
</evidence>
<evidence type="ECO:0000256" key="3">
    <source>
        <dbReference type="ARBA" id="ARBA00022729"/>
    </source>
</evidence>
<name>A0AAW0NAY6_9GOBI</name>
<keyword evidence="2" id="KW-0964">Secreted</keyword>
<feature type="region of interest" description="Disordered" evidence="8">
    <location>
        <begin position="1400"/>
        <end position="1425"/>
    </location>
</feature>
<dbReference type="GO" id="GO:0031012">
    <property type="term" value="C:extracellular matrix"/>
    <property type="evidence" value="ECO:0007669"/>
    <property type="project" value="TreeGrafter"/>
</dbReference>
<dbReference type="FunFam" id="2.10.25.10:FF:000674">
    <property type="entry name" value="Mucin-2"/>
    <property type="match status" value="1"/>
</dbReference>
<dbReference type="Pfam" id="PF08742">
    <property type="entry name" value="C8"/>
    <property type="match status" value="3"/>
</dbReference>
<feature type="region of interest" description="Disordered" evidence="8">
    <location>
        <begin position="1079"/>
        <end position="1107"/>
    </location>
</feature>
<evidence type="ECO:0000256" key="8">
    <source>
        <dbReference type="SAM" id="MobiDB-lite"/>
    </source>
</evidence>
<accession>A0AAW0NAY6</accession>
<evidence type="ECO:0000259" key="9">
    <source>
        <dbReference type="PROSITE" id="PS51233"/>
    </source>
</evidence>
<gene>
    <name evidence="10" type="ORF">WMY93_024076</name>
</gene>
<dbReference type="InterPro" id="IPR014853">
    <property type="entry name" value="VWF/SSPO/ZAN-like_Cys-rich_dom"/>
</dbReference>
<evidence type="ECO:0000313" key="10">
    <source>
        <dbReference type="EMBL" id="KAK7892113.1"/>
    </source>
</evidence>
<organism evidence="10 11">
    <name type="scientific">Mugilogobius chulae</name>
    <name type="common">yellowstripe goby</name>
    <dbReference type="NCBI Taxonomy" id="88201"/>
    <lineage>
        <taxon>Eukaryota</taxon>
        <taxon>Metazoa</taxon>
        <taxon>Chordata</taxon>
        <taxon>Craniata</taxon>
        <taxon>Vertebrata</taxon>
        <taxon>Euteleostomi</taxon>
        <taxon>Actinopterygii</taxon>
        <taxon>Neopterygii</taxon>
        <taxon>Teleostei</taxon>
        <taxon>Neoteleostei</taxon>
        <taxon>Acanthomorphata</taxon>
        <taxon>Gobiaria</taxon>
        <taxon>Gobiiformes</taxon>
        <taxon>Gobioidei</taxon>
        <taxon>Gobiidae</taxon>
        <taxon>Gobionellinae</taxon>
        <taxon>Mugilogobius</taxon>
    </lineage>
</organism>
<dbReference type="InterPro" id="IPR001007">
    <property type="entry name" value="VWF_dom"/>
</dbReference>
<dbReference type="InterPro" id="IPR036084">
    <property type="entry name" value="Ser_inhib-like_sf"/>
</dbReference>
<dbReference type="SUPFAM" id="SSF57567">
    <property type="entry name" value="Serine protease inhibitors"/>
    <property type="match status" value="3"/>
</dbReference>
<reference evidence="11" key="1">
    <citation type="submission" date="2024-04" db="EMBL/GenBank/DDBJ databases">
        <title>Salinicola lusitanus LLJ914,a marine bacterium isolated from the Okinawa Trough.</title>
        <authorList>
            <person name="Li J."/>
        </authorList>
    </citation>
    <scope>NUCLEOTIDE SEQUENCE [LARGE SCALE GENOMIC DNA]</scope>
</reference>
<dbReference type="EMBL" id="JBBPFD010000017">
    <property type="protein sequence ID" value="KAK7892113.1"/>
    <property type="molecule type" value="Genomic_DNA"/>
</dbReference>
<dbReference type="PROSITE" id="PS51233">
    <property type="entry name" value="VWFD"/>
    <property type="match status" value="3"/>
</dbReference>
<keyword evidence="7" id="KW-0325">Glycoprotein</keyword>
<dbReference type="Pfam" id="PF00094">
    <property type="entry name" value="VWD"/>
    <property type="match status" value="3"/>
</dbReference>
<dbReference type="FunFam" id="2.10.25.10:FF:000153">
    <property type="entry name" value="MUC5B isoform 1"/>
    <property type="match status" value="1"/>
</dbReference>
<feature type="domain" description="VWFD" evidence="9">
    <location>
        <begin position="282"/>
        <end position="464"/>
    </location>
</feature>
<dbReference type="PANTHER" id="PTHR11339">
    <property type="entry name" value="EXTRACELLULAR MATRIX GLYCOPROTEIN RELATED"/>
    <property type="match status" value="1"/>
</dbReference>
<feature type="region of interest" description="Disordered" evidence="8">
    <location>
        <begin position="1345"/>
        <end position="1381"/>
    </location>
</feature>
<dbReference type="Proteomes" id="UP001460270">
    <property type="component" value="Unassembled WGS sequence"/>
</dbReference>
<evidence type="ECO:0000256" key="2">
    <source>
        <dbReference type="ARBA" id="ARBA00022525"/>
    </source>
</evidence>
<comment type="caution">
    <text evidence="10">The sequence shown here is derived from an EMBL/GenBank/DDBJ whole genome shotgun (WGS) entry which is preliminary data.</text>
</comment>
<dbReference type="Pfam" id="PF01826">
    <property type="entry name" value="TIL"/>
    <property type="match status" value="1"/>
</dbReference>
<evidence type="ECO:0000313" key="11">
    <source>
        <dbReference type="Proteomes" id="UP001460270"/>
    </source>
</evidence>
<dbReference type="InterPro" id="IPR002919">
    <property type="entry name" value="TIL_dom"/>
</dbReference>
<dbReference type="InterPro" id="IPR025155">
    <property type="entry name" value="WxxW_domain"/>
</dbReference>
<keyword evidence="3" id="KW-0732">Signal</keyword>
<dbReference type="InterPro" id="IPR050780">
    <property type="entry name" value="Mucin_vWF_Thrombospondin_sf"/>
</dbReference>
<evidence type="ECO:0000256" key="1">
    <source>
        <dbReference type="ARBA" id="ARBA00004613"/>
    </source>
</evidence>
<dbReference type="InterPro" id="IPR001846">
    <property type="entry name" value="VWF_type-D"/>
</dbReference>
<feature type="domain" description="VWFD" evidence="9">
    <location>
        <begin position="722"/>
        <end position="874"/>
    </location>
</feature>
<feature type="region of interest" description="Disordered" evidence="8">
    <location>
        <begin position="1579"/>
        <end position="1716"/>
    </location>
</feature>
<dbReference type="CDD" id="cd19941">
    <property type="entry name" value="TIL"/>
    <property type="match status" value="3"/>
</dbReference>
<proteinExistence type="predicted"/>
<protein>
    <recommendedName>
        <fullName evidence="9">VWFD domain-containing protein</fullName>
    </recommendedName>
</protein>
<feature type="compositionally biased region" description="Low complexity" evidence="8">
    <location>
        <begin position="1079"/>
        <end position="1102"/>
    </location>
</feature>
<feature type="region of interest" description="Disordered" evidence="8">
    <location>
        <begin position="1178"/>
        <end position="1205"/>
    </location>
</feature>
<keyword evidence="4" id="KW-0677">Repeat</keyword>
<keyword evidence="11" id="KW-1185">Reference proteome</keyword>
<comment type="subcellular location">
    <subcellularLocation>
        <location evidence="1">Secreted</location>
    </subcellularLocation>
</comment>
<dbReference type="Gene3D" id="2.10.25.10">
    <property type="entry name" value="Laminin"/>
    <property type="match status" value="3"/>
</dbReference>
<dbReference type="GO" id="GO:0005615">
    <property type="term" value="C:extracellular space"/>
    <property type="evidence" value="ECO:0007669"/>
    <property type="project" value="TreeGrafter"/>
</dbReference>
<evidence type="ECO:0000256" key="4">
    <source>
        <dbReference type="ARBA" id="ARBA00022737"/>
    </source>
</evidence>
<feature type="domain" description="VWFD" evidence="9">
    <location>
        <begin position="1"/>
        <end position="103"/>
    </location>
</feature>
<dbReference type="PANTHER" id="PTHR11339:SF408">
    <property type="entry name" value="MUCIN-5B"/>
    <property type="match status" value="1"/>
</dbReference>
<evidence type="ECO:0000256" key="7">
    <source>
        <dbReference type="ARBA" id="ARBA00023180"/>
    </source>
</evidence>
<dbReference type="SMART" id="SM00832">
    <property type="entry name" value="C8"/>
    <property type="match status" value="3"/>
</dbReference>
<keyword evidence="6" id="KW-1015">Disulfide bond</keyword>